<keyword evidence="2" id="KW-1185">Reference proteome</keyword>
<reference evidence="1" key="1">
    <citation type="submission" date="2019-04" db="EMBL/GenBank/DDBJ databases">
        <title>Microbes associate with the intestines of laboratory mice.</title>
        <authorList>
            <person name="Navarre W."/>
            <person name="Wong E."/>
            <person name="Huang K."/>
            <person name="Tropini C."/>
            <person name="Ng K."/>
            <person name="Yu B."/>
        </authorList>
    </citation>
    <scope>NUCLEOTIDE SEQUENCE</scope>
    <source>
        <strain evidence="1">NM04_E33</strain>
    </source>
</reference>
<protein>
    <submittedName>
        <fullName evidence="1">ABC transporter permease</fullName>
    </submittedName>
</protein>
<evidence type="ECO:0000313" key="1">
    <source>
        <dbReference type="EMBL" id="TGY77843.1"/>
    </source>
</evidence>
<gene>
    <name evidence="1" type="ORF">E5331_12630</name>
</gene>
<dbReference type="Proteomes" id="UP000306319">
    <property type="component" value="Unassembled WGS sequence"/>
</dbReference>
<comment type="caution">
    <text evidence="1">The sequence shown here is derived from an EMBL/GenBank/DDBJ whole genome shotgun (WGS) entry which is preliminary data.</text>
</comment>
<evidence type="ECO:0000313" key="2">
    <source>
        <dbReference type="Proteomes" id="UP000306319"/>
    </source>
</evidence>
<accession>A0AC61RE98</accession>
<organism evidence="1 2">
    <name type="scientific">Lepagella muris</name>
    <dbReference type="NCBI Taxonomy" id="3032870"/>
    <lineage>
        <taxon>Bacteria</taxon>
        <taxon>Pseudomonadati</taxon>
        <taxon>Bacteroidota</taxon>
        <taxon>Bacteroidia</taxon>
        <taxon>Bacteroidales</taxon>
        <taxon>Muribaculaceae</taxon>
        <taxon>Lepagella</taxon>
    </lineage>
</organism>
<name>A0AC61RE98_9BACT</name>
<proteinExistence type="predicted"/>
<sequence length="395" mass="43815">MRLIDRLLRKNMSVARIAGFVLSNVIGLWIVAGGVQFYEDARTLWSADDSFIKTDYLVVNKRVTSANLWQDSDSDFTPAEIADIEKQPWVRSVGEFLSTDYKVQASVEQGGRGMSTMLFFESIPDEFVDVKGSGWQFREGDREVPIIISKDYLTLYNFGFATSAGLPQMSENIMSGIPLTLTLTSDDGMRQQRMTGRVVGFSNRLNTILVPDTFMRWSNRVLGDSRKSTRPSRLIIDVSSPGDVAIKDYLESHDLEVAGDKSGSSASYLLKVVSGIVVGVGSVITLLSFFILMLSMSLLMEKNRDKLHSLLMLGFPLRDVGRPYERIVVVSSLISCMIAIGGIFLLRASYVAPLEGLGADCGDWWSGVLTAVALTVVIMIFNVIAVRRKVRSSWR</sequence>
<dbReference type="EMBL" id="SRYB01000019">
    <property type="protein sequence ID" value="TGY77843.1"/>
    <property type="molecule type" value="Genomic_DNA"/>
</dbReference>